<name>A0A941W510_9BACT</name>
<gene>
    <name evidence="1" type="ORF">MAG551_02607</name>
</gene>
<protein>
    <submittedName>
        <fullName evidence="1">Uncharacterized protein</fullName>
    </submittedName>
</protein>
<sequence>MSYKGVVKGNVVVLEKDAKIDDGMRVVVIPEKEMGKVIDFDADPFLNIDDWLPSSPDNTPRDLANQHNHYLYGIEKK</sequence>
<comment type="caution">
    <text evidence="1">The sequence shown here is derived from an EMBL/GenBank/DDBJ whole genome shotgun (WGS) entry which is preliminary data.</text>
</comment>
<dbReference type="AlphaFoldDB" id="A0A941W510"/>
<organism evidence="1 2">
    <name type="scientific">Candidatus Scalindua arabica</name>
    <dbReference type="NCBI Taxonomy" id="1127984"/>
    <lineage>
        <taxon>Bacteria</taxon>
        <taxon>Pseudomonadati</taxon>
        <taxon>Planctomycetota</taxon>
        <taxon>Candidatus Brocadiia</taxon>
        <taxon>Candidatus Brocadiales</taxon>
        <taxon>Candidatus Scalinduaceae</taxon>
        <taxon>Candidatus Scalindua</taxon>
    </lineage>
</organism>
<accession>A0A941W510</accession>
<proteinExistence type="predicted"/>
<dbReference type="Proteomes" id="UP000722750">
    <property type="component" value="Unassembled WGS sequence"/>
</dbReference>
<evidence type="ECO:0000313" key="1">
    <source>
        <dbReference type="EMBL" id="MBS1259535.1"/>
    </source>
</evidence>
<dbReference type="EMBL" id="JAANXD010000098">
    <property type="protein sequence ID" value="MBS1259535.1"/>
    <property type="molecule type" value="Genomic_DNA"/>
</dbReference>
<evidence type="ECO:0000313" key="2">
    <source>
        <dbReference type="Proteomes" id="UP000722750"/>
    </source>
</evidence>
<reference evidence="1" key="1">
    <citation type="journal article" date="2021" name="ISME J.">
        <title>Fine-scale metabolic discontinuity in a stratified prokaryote microbiome of a Red Sea deep halocline.</title>
        <authorList>
            <person name="Michoud G."/>
            <person name="Ngugi D.K."/>
            <person name="Barozzi A."/>
            <person name="Merlino G."/>
            <person name="Calleja M.L."/>
            <person name="Delgado-Huertas A."/>
            <person name="Moran X.A.G."/>
            <person name="Daffonchio D."/>
        </authorList>
    </citation>
    <scope>NUCLEOTIDE SEQUENCE</scope>
    <source>
        <strain evidence="1">SuakinDeep_MAG55_1</strain>
    </source>
</reference>